<dbReference type="Pfam" id="PF00903">
    <property type="entry name" value="Glyoxalase"/>
    <property type="match status" value="1"/>
</dbReference>
<dbReference type="Gene3D" id="3.10.180.10">
    <property type="entry name" value="2,3-Dihydroxybiphenyl 1,2-Dioxygenase, domain 1"/>
    <property type="match status" value="1"/>
</dbReference>
<dbReference type="PROSITE" id="PS51819">
    <property type="entry name" value="VOC"/>
    <property type="match status" value="1"/>
</dbReference>
<organism evidence="2 3">
    <name type="scientific">Olivibacter oleidegradans</name>
    <dbReference type="NCBI Taxonomy" id="760123"/>
    <lineage>
        <taxon>Bacteria</taxon>
        <taxon>Pseudomonadati</taxon>
        <taxon>Bacteroidota</taxon>
        <taxon>Sphingobacteriia</taxon>
        <taxon>Sphingobacteriales</taxon>
        <taxon>Sphingobacteriaceae</taxon>
        <taxon>Olivibacter</taxon>
    </lineage>
</organism>
<comment type="caution">
    <text evidence="2">The sequence shown here is derived from an EMBL/GenBank/DDBJ whole genome shotgun (WGS) entry which is preliminary data.</text>
</comment>
<dbReference type="Proteomes" id="UP001589774">
    <property type="component" value="Unassembled WGS sequence"/>
</dbReference>
<reference evidence="2 3" key="1">
    <citation type="submission" date="2024-09" db="EMBL/GenBank/DDBJ databases">
        <authorList>
            <person name="Sun Q."/>
            <person name="Mori K."/>
        </authorList>
    </citation>
    <scope>NUCLEOTIDE SEQUENCE [LARGE SCALE GENOMIC DNA]</scope>
    <source>
        <strain evidence="2 3">CCM 7765</strain>
    </source>
</reference>
<evidence type="ECO:0000259" key="1">
    <source>
        <dbReference type="PROSITE" id="PS51819"/>
    </source>
</evidence>
<dbReference type="EMBL" id="JBHLWO010000002">
    <property type="protein sequence ID" value="MFC0320906.1"/>
    <property type="molecule type" value="Genomic_DNA"/>
</dbReference>
<accession>A0ABV6HQC8</accession>
<dbReference type="InterPro" id="IPR029068">
    <property type="entry name" value="Glyas_Bleomycin-R_OHBP_Dase"/>
</dbReference>
<dbReference type="SUPFAM" id="SSF54593">
    <property type="entry name" value="Glyoxalase/Bleomycin resistance protein/Dihydroxybiphenyl dioxygenase"/>
    <property type="match status" value="1"/>
</dbReference>
<gene>
    <name evidence="2" type="ORF">ACFFI0_21455</name>
</gene>
<protein>
    <submittedName>
        <fullName evidence="2">VOC family protein</fullName>
    </submittedName>
</protein>
<proteinExistence type="predicted"/>
<dbReference type="RefSeq" id="WP_130856510.1">
    <property type="nucleotide sequence ID" value="NZ_JBHLWO010000002.1"/>
</dbReference>
<evidence type="ECO:0000313" key="2">
    <source>
        <dbReference type="EMBL" id="MFC0320906.1"/>
    </source>
</evidence>
<dbReference type="InterPro" id="IPR037523">
    <property type="entry name" value="VOC_core"/>
</dbReference>
<name>A0ABV6HQC8_9SPHI</name>
<evidence type="ECO:0000313" key="3">
    <source>
        <dbReference type="Proteomes" id="UP001589774"/>
    </source>
</evidence>
<sequence>MILQTRKTFSSYSADDMEKAEAFYKNTLGLQVTRAEMGVLELHLTGGHTIIIYPKKNHQPATFTVLNFVVEDIVSTVNQLSADGVHFLSYTGEIRTDERGIANADDTGPGPKIAWFADPAGNILSILEERV</sequence>
<keyword evidence="3" id="KW-1185">Reference proteome</keyword>
<dbReference type="InterPro" id="IPR004360">
    <property type="entry name" value="Glyas_Fos-R_dOase_dom"/>
</dbReference>
<feature type="domain" description="VOC" evidence="1">
    <location>
        <begin position="1"/>
        <end position="129"/>
    </location>
</feature>